<evidence type="ECO:0000313" key="2">
    <source>
        <dbReference type="EMBL" id="GGG25713.1"/>
    </source>
</evidence>
<gene>
    <name evidence="2" type="ORF">GCM10010964_12060</name>
</gene>
<comment type="caution">
    <text evidence="2">The sequence shown here is derived from an EMBL/GenBank/DDBJ whole genome shotgun (WGS) entry which is preliminary data.</text>
</comment>
<keyword evidence="3" id="KW-1185">Reference proteome</keyword>
<sequence length="86" mass="8797">MASVPDPAAKGTTMVTVRGGFQPCDGRAGAGKAAPSMAVPAPISAGRRPHADLVVTVRFSSSATTRCRPPGRASAFPGPQHHPDRH</sequence>
<dbReference type="EMBL" id="BMKS01000003">
    <property type="protein sequence ID" value="GGG25713.1"/>
    <property type="molecule type" value="Genomic_DNA"/>
</dbReference>
<evidence type="ECO:0000313" key="3">
    <source>
        <dbReference type="Proteomes" id="UP000597507"/>
    </source>
</evidence>
<dbReference type="AlphaFoldDB" id="A0A8J3EAD6"/>
<accession>A0A8J3EAD6</accession>
<name>A0A8J3EAD6_9PROT</name>
<reference evidence="2 3" key="1">
    <citation type="journal article" date="2014" name="Int. J. Syst. Evol. Microbiol.">
        <title>Complete genome sequence of Corynebacterium casei LMG S-19264T (=DSM 44701T), isolated from a smear-ripened cheese.</title>
        <authorList>
            <consortium name="US DOE Joint Genome Institute (JGI-PGF)"/>
            <person name="Walter F."/>
            <person name="Albersmeier A."/>
            <person name="Kalinowski J."/>
            <person name="Ruckert C."/>
        </authorList>
    </citation>
    <scope>NUCLEOTIDE SEQUENCE [LARGE SCALE GENOMIC DNA]</scope>
    <source>
        <strain evidence="2 3">CGMCC 1.16330</strain>
    </source>
</reference>
<dbReference type="Proteomes" id="UP000597507">
    <property type="component" value="Unassembled WGS sequence"/>
</dbReference>
<feature type="region of interest" description="Disordered" evidence="1">
    <location>
        <begin position="61"/>
        <end position="86"/>
    </location>
</feature>
<organism evidence="2 3">
    <name type="scientific">Caldovatus sediminis</name>
    <dbReference type="NCBI Taxonomy" id="2041189"/>
    <lineage>
        <taxon>Bacteria</taxon>
        <taxon>Pseudomonadati</taxon>
        <taxon>Pseudomonadota</taxon>
        <taxon>Alphaproteobacteria</taxon>
        <taxon>Acetobacterales</taxon>
        <taxon>Roseomonadaceae</taxon>
        <taxon>Caldovatus</taxon>
    </lineage>
</organism>
<proteinExistence type="predicted"/>
<evidence type="ECO:0000256" key="1">
    <source>
        <dbReference type="SAM" id="MobiDB-lite"/>
    </source>
</evidence>
<protein>
    <submittedName>
        <fullName evidence="2">Uncharacterized protein</fullName>
    </submittedName>
</protein>